<dbReference type="PROSITE" id="PS51375">
    <property type="entry name" value="PPR"/>
    <property type="match status" value="7"/>
</dbReference>
<dbReference type="FunFam" id="1.25.40.10:FF:000669">
    <property type="entry name" value="Pentatricopeptide repeat-containing protein At4g33990"/>
    <property type="match status" value="1"/>
</dbReference>
<dbReference type="GeneID" id="111444737"/>
<dbReference type="FunFam" id="1.25.40.10:FF:000366">
    <property type="entry name" value="Pentatricopeptide (PPR) repeat-containing protein"/>
    <property type="match status" value="1"/>
</dbReference>
<dbReference type="PANTHER" id="PTHR47926">
    <property type="entry name" value="PENTATRICOPEPTIDE REPEAT-CONTAINING PROTEIN"/>
    <property type="match status" value="1"/>
</dbReference>
<keyword evidence="3" id="KW-1185">Reference proteome</keyword>
<dbReference type="InterPro" id="IPR002885">
    <property type="entry name" value="PPR_rpt"/>
</dbReference>
<dbReference type="FunFam" id="1.25.40.10:FF:000670">
    <property type="entry name" value="Pentatricopeptide repeat-containing protein"/>
    <property type="match status" value="1"/>
</dbReference>
<gene>
    <name evidence="4" type="primary">LOC111444737</name>
</gene>
<dbReference type="PANTHER" id="PTHR47926:SF406">
    <property type="entry name" value="REPEAT (PPR) SUPERFAMILY PROTEIN, PUTATIVE-RELATED"/>
    <property type="match status" value="1"/>
</dbReference>
<feature type="repeat" description="PPR" evidence="2">
    <location>
        <begin position="240"/>
        <end position="274"/>
    </location>
</feature>
<feature type="repeat" description="PPR" evidence="2">
    <location>
        <begin position="512"/>
        <end position="542"/>
    </location>
</feature>
<sequence>MAFLSRFWSVRTLYLPLETSSKFLQLCAASTFSATQTIPSTRKTFSHIFQECSNRRALKPGKEAHAHMILSGFEPTVFVTNCLIQLYVKCCALEYAFKVFEKMPQRDIVSWNTMIFGCAGGGMMEVAQALFDSMPHHGDVVSWNSLISGYLQNGDIHKSIAVFLKMREMGVLLDQTTLAVSLKVCSMLENYVLGIQIHGIAVQMGFDYDVVTGSALVDMYAKCNKLEDSLSVFSELPDKNWISWSAAIAGCVQNDQLIRGLKLFKEMQRRGIGVCQSTYASVFRSCAGLSASRLGTQLHCHALKADFGSDVVVGTATMDMYAKCDNMSDAHKLFSLLPDHNLQSYNAMIIGYARNQQGFQALKLFLQLQKTGFSFDEISLSGALSAAAVIKVLSEGVQLHGLAIKSNFSSNICVANAILDMYGKCGALVEASCMFDEMEIRDAVSWNAIITACEQNESDRETLSHFATMLHTKMEPDEFTYGSVLKACAGQQAFNTGMEVHGRIIKSGMGLDMFVGSALVDMYCKCGMMEEAEKIHYRLEEQTMVSWNAIISGFSLQKKSEDSQKFFSHMLEMGVEPDNFTYATVLDACANLATVGLGKQIHAQIIKLELQSDVYITSTLVDMYSKCGNMHDSLLMFQKAPKRDSVTWNAMICGCAHHGLGEEALEIFEHMLLENMKPNHATFVSVLRACSHVGNAEKGQCYFHKMASIYGLDPQLEHYSCMVDILGRSGQVEEALKLIQDMPFEADAIIWRTLLSICKIQGNVEVAEKAAGSLLQLEPEDSAAYTLLSNIYADAGMWQQVSKMRQTMRYHNLKKEPGCSWIEVKDEVHTFLVCEKAHPKCKQIYELLDVLICDMRRAGYAPDTDTIQVEGIEENGHQEVKSYGFS</sequence>
<proteinExistence type="predicted"/>
<keyword evidence="1" id="KW-0677">Repeat</keyword>
<accession>A0A6J1FEC4</accession>
<protein>
    <submittedName>
        <fullName evidence="4">Pentatricopeptide repeat-containing protein At3g02330, mitochondrial</fullName>
    </submittedName>
</protein>
<dbReference type="Pfam" id="PF13041">
    <property type="entry name" value="PPR_2"/>
    <property type="match status" value="3"/>
</dbReference>
<name>A0A6J1FEC4_CUCMO</name>
<dbReference type="GO" id="GO:0009451">
    <property type="term" value="P:RNA modification"/>
    <property type="evidence" value="ECO:0007669"/>
    <property type="project" value="InterPro"/>
</dbReference>
<dbReference type="NCBIfam" id="TIGR00756">
    <property type="entry name" value="PPR"/>
    <property type="match status" value="6"/>
</dbReference>
<feature type="repeat" description="PPR" evidence="2">
    <location>
        <begin position="107"/>
        <end position="137"/>
    </location>
</feature>
<evidence type="ECO:0000256" key="2">
    <source>
        <dbReference type="PROSITE-ProRule" id="PRU00708"/>
    </source>
</evidence>
<dbReference type="GO" id="GO:0003723">
    <property type="term" value="F:RNA binding"/>
    <property type="evidence" value="ECO:0007669"/>
    <property type="project" value="InterPro"/>
</dbReference>
<feature type="repeat" description="PPR" evidence="2">
    <location>
        <begin position="543"/>
        <end position="577"/>
    </location>
</feature>
<feature type="repeat" description="PPR" evidence="2">
    <location>
        <begin position="644"/>
        <end position="678"/>
    </location>
</feature>
<dbReference type="InterPro" id="IPR046848">
    <property type="entry name" value="E_motif"/>
</dbReference>
<dbReference type="AlphaFoldDB" id="A0A6J1FEC4"/>
<dbReference type="FunFam" id="1.25.40.10:FF:000196">
    <property type="entry name" value="Pentatricopeptide repeat-containing protein At4g14850"/>
    <property type="match status" value="1"/>
</dbReference>
<dbReference type="SUPFAM" id="SSF48452">
    <property type="entry name" value="TPR-like"/>
    <property type="match status" value="1"/>
</dbReference>
<dbReference type="FunFam" id="1.25.40.10:FF:000031">
    <property type="entry name" value="Pentatricopeptide repeat-containing protein mitochondrial"/>
    <property type="match status" value="1"/>
</dbReference>
<dbReference type="InterPro" id="IPR046960">
    <property type="entry name" value="PPR_At4g14850-like_plant"/>
</dbReference>
<dbReference type="InterPro" id="IPR011990">
    <property type="entry name" value="TPR-like_helical_dom_sf"/>
</dbReference>
<organism evidence="3 4">
    <name type="scientific">Cucurbita moschata</name>
    <name type="common">Winter crookneck squash</name>
    <name type="synonym">Cucurbita pepo var. moschata</name>
    <dbReference type="NCBI Taxonomy" id="3662"/>
    <lineage>
        <taxon>Eukaryota</taxon>
        <taxon>Viridiplantae</taxon>
        <taxon>Streptophyta</taxon>
        <taxon>Embryophyta</taxon>
        <taxon>Tracheophyta</taxon>
        <taxon>Spermatophyta</taxon>
        <taxon>Magnoliopsida</taxon>
        <taxon>eudicotyledons</taxon>
        <taxon>Gunneridae</taxon>
        <taxon>Pentapetalae</taxon>
        <taxon>rosids</taxon>
        <taxon>fabids</taxon>
        <taxon>Cucurbitales</taxon>
        <taxon>Cucurbitaceae</taxon>
        <taxon>Cucurbiteae</taxon>
        <taxon>Cucurbita</taxon>
    </lineage>
</organism>
<dbReference type="Gene3D" id="1.25.40.10">
    <property type="entry name" value="Tetratricopeptide repeat domain"/>
    <property type="match status" value="7"/>
</dbReference>
<reference evidence="4" key="1">
    <citation type="submission" date="2025-08" db="UniProtKB">
        <authorList>
            <consortium name="RefSeq"/>
        </authorList>
    </citation>
    <scope>IDENTIFICATION</scope>
    <source>
        <tissue evidence="4">Young leaves</tissue>
    </source>
</reference>
<dbReference type="Pfam" id="PF20431">
    <property type="entry name" value="E_motif"/>
    <property type="match status" value="1"/>
</dbReference>
<evidence type="ECO:0000256" key="1">
    <source>
        <dbReference type="ARBA" id="ARBA00022737"/>
    </source>
</evidence>
<evidence type="ECO:0000313" key="4">
    <source>
        <dbReference type="RefSeq" id="XP_022938529.1"/>
    </source>
</evidence>
<evidence type="ECO:0000313" key="3">
    <source>
        <dbReference type="Proteomes" id="UP000504609"/>
    </source>
</evidence>
<feature type="repeat" description="PPR" evidence="2">
    <location>
        <begin position="139"/>
        <end position="173"/>
    </location>
</feature>
<dbReference type="FunFam" id="1.25.40.10:FF:000780">
    <property type="entry name" value="Pentatricopeptide repeat-containing protein isoform A"/>
    <property type="match status" value="1"/>
</dbReference>
<dbReference type="Proteomes" id="UP000504609">
    <property type="component" value="Unplaced"/>
</dbReference>
<dbReference type="RefSeq" id="XP_022938529.1">
    <property type="nucleotide sequence ID" value="XM_023082761.1"/>
</dbReference>
<dbReference type="KEGG" id="cmos:111444737"/>
<dbReference type="Pfam" id="PF01535">
    <property type="entry name" value="PPR"/>
    <property type="match status" value="9"/>
</dbReference>
<feature type="repeat" description="PPR" evidence="2">
    <location>
        <begin position="341"/>
        <end position="375"/>
    </location>
</feature>